<dbReference type="EMBL" id="CP000878">
    <property type="protein sequence ID" value="ABX08205.1"/>
    <property type="molecule type" value="Genomic_DNA"/>
</dbReference>
<dbReference type="eggNOG" id="ENOG50343Y0">
    <property type="taxonomic scope" value="Bacteria"/>
</dbReference>
<evidence type="ECO:0000313" key="1">
    <source>
        <dbReference type="EMBL" id="ABX08205.1"/>
    </source>
</evidence>
<protein>
    <recommendedName>
        <fullName evidence="3">DUF3146 domain-containing protein</fullName>
    </recommendedName>
</protein>
<dbReference type="RefSeq" id="WP_012194830.1">
    <property type="nucleotide sequence ID" value="NC_009976.1"/>
</dbReference>
<dbReference type="HOGENOM" id="CLU_174883_0_0_3"/>
<dbReference type="KEGG" id="pmj:P9211_02741"/>
<dbReference type="AlphaFoldDB" id="A9BDL9"/>
<gene>
    <name evidence="1" type="ordered locus">P9211_02741</name>
</gene>
<keyword evidence="2" id="KW-1185">Reference proteome</keyword>
<proteinExistence type="predicted"/>
<dbReference type="InterPro" id="IPR021492">
    <property type="entry name" value="DUF3146"/>
</dbReference>
<reference evidence="1 2" key="1">
    <citation type="journal article" date="2007" name="PLoS Genet.">
        <title>Patterns and implications of gene gain and loss in the evolution of Prochlorococcus.</title>
        <authorList>
            <person name="Kettler G.C."/>
            <person name="Martiny A.C."/>
            <person name="Huang K."/>
            <person name="Zucker J."/>
            <person name="Coleman M.L."/>
            <person name="Rodrigue S."/>
            <person name="Chen F."/>
            <person name="Lapidus A."/>
            <person name="Ferriera S."/>
            <person name="Johnson J."/>
            <person name="Steglich C."/>
            <person name="Church G.M."/>
            <person name="Richardson P."/>
            <person name="Chisholm S.W."/>
        </authorList>
    </citation>
    <scope>NUCLEOTIDE SEQUENCE [LARGE SCALE GENOMIC DNA]</scope>
    <source>
        <strain evidence="2">MIT 9211</strain>
    </source>
</reference>
<sequence>MHQKPSTTAYLRVHSQSFLNRSLAGEVSAGEFKWEFIWRYANGELLLEPSLGKALIQDALLRFLIKADYSLEAGGDYIFIIRAKF</sequence>
<evidence type="ECO:0000313" key="2">
    <source>
        <dbReference type="Proteomes" id="UP000000788"/>
    </source>
</evidence>
<evidence type="ECO:0008006" key="3">
    <source>
        <dbReference type="Google" id="ProtNLM"/>
    </source>
</evidence>
<name>A9BDL9_PROM4</name>
<dbReference type="STRING" id="93059.P9211_02741"/>
<dbReference type="OrthoDB" id="514223at2"/>
<organism evidence="1 2">
    <name type="scientific">Prochlorococcus marinus (strain MIT 9211)</name>
    <dbReference type="NCBI Taxonomy" id="93059"/>
    <lineage>
        <taxon>Bacteria</taxon>
        <taxon>Bacillati</taxon>
        <taxon>Cyanobacteriota</taxon>
        <taxon>Cyanophyceae</taxon>
        <taxon>Synechococcales</taxon>
        <taxon>Prochlorococcaceae</taxon>
        <taxon>Prochlorococcus</taxon>
    </lineage>
</organism>
<dbReference type="Pfam" id="PF11344">
    <property type="entry name" value="DUF3146"/>
    <property type="match status" value="1"/>
</dbReference>
<accession>A9BDL9</accession>
<dbReference type="Proteomes" id="UP000000788">
    <property type="component" value="Chromosome"/>
</dbReference>